<evidence type="ECO:0000256" key="1">
    <source>
        <dbReference type="SAM" id="Phobius"/>
    </source>
</evidence>
<feature type="transmembrane region" description="Helical" evidence="1">
    <location>
        <begin position="30"/>
        <end position="48"/>
    </location>
</feature>
<dbReference type="EMBL" id="CP017839">
    <property type="protein sequence ID" value="APA99593.1"/>
    <property type="molecule type" value="Genomic_DNA"/>
</dbReference>
<evidence type="ECO:0000313" key="5">
    <source>
        <dbReference type="Proteomes" id="UP000180166"/>
    </source>
</evidence>
<reference evidence="2 5" key="3">
    <citation type="submission" date="2016-10" db="EMBL/GenBank/DDBJ databases">
        <title>Genome sequence of Nocardia seriolae strain EM150506, isolated from Anguila japonica.</title>
        <authorList>
            <person name="Han H.-J."/>
        </authorList>
    </citation>
    <scope>NUCLEOTIDE SEQUENCE [LARGE SCALE GENOMIC DNA]</scope>
    <source>
        <strain evidence="2 5">EM150506</strain>
    </source>
</reference>
<reference evidence="4" key="1">
    <citation type="submission" date="2015-07" db="EMBL/GenBank/DDBJ databases">
        <title>Nocardia seriolae U-1 whole genome shotgun sequence.</title>
        <authorList>
            <person name="Imajoh M."/>
            <person name="Fukumoto Y."/>
            <person name="Sukeda M."/>
            <person name="Yamane J."/>
            <person name="Yamasaki K."/>
            <person name="Shimizu M."/>
            <person name="Ohnishi K."/>
            <person name="Oshima S."/>
        </authorList>
    </citation>
    <scope>NUCLEOTIDE SEQUENCE [LARGE SCALE GENOMIC DNA]</scope>
    <source>
        <strain evidence="4">U-1</strain>
    </source>
</reference>
<sequence length="215" mass="22674">MTDESKPGSVGEVGLDLVAPELLAPALRKLTLAALGVGIGVGLLLALFVHWPVALATGIVLGAPTALYATAVRRRRITVAGTVIRARTWRGERRVDLAAATAVEVLVFPGKISRIVLRITAGRDSQIVPLAIYSDSGSGRELHILGLRKLADALAGCPLVAALAVSGMLVQQLRAEARDAVAEERPLYRAVRMVRARDEAAPIILADSDIADLAR</sequence>
<dbReference type="GeneID" id="93374086"/>
<proteinExistence type="predicted"/>
<organism evidence="3 4">
    <name type="scientific">Nocardia seriolae</name>
    <dbReference type="NCBI Taxonomy" id="37332"/>
    <lineage>
        <taxon>Bacteria</taxon>
        <taxon>Bacillati</taxon>
        <taxon>Actinomycetota</taxon>
        <taxon>Actinomycetes</taxon>
        <taxon>Mycobacteriales</taxon>
        <taxon>Nocardiaceae</taxon>
        <taxon>Nocardia</taxon>
    </lineage>
</organism>
<dbReference type="EMBL" id="BBYQ01000078">
    <property type="protein sequence ID" value="GAP30333.1"/>
    <property type="molecule type" value="Genomic_DNA"/>
</dbReference>
<name>A0A0B8N8U1_9NOCA</name>
<dbReference type="OrthoDB" id="4545264at2"/>
<reference evidence="3 4" key="2">
    <citation type="journal article" date="2016" name="Genome Announc.">
        <title>Draft Genome Sequence of Erythromycin- and Oxytetracycline-Sensitive Nocardia seriolae Strain U-1 (NBRC 110359).</title>
        <authorList>
            <person name="Imajoh M."/>
            <person name="Sukeda M."/>
            <person name="Shimizu M."/>
            <person name="Yamane J."/>
            <person name="Ohnishi K."/>
            <person name="Oshima S."/>
        </authorList>
    </citation>
    <scope>NUCLEOTIDE SEQUENCE [LARGE SCALE GENOMIC DNA]</scope>
    <source>
        <strain evidence="3 4">U-1</strain>
    </source>
</reference>
<dbReference type="RefSeq" id="WP_033088656.1">
    <property type="nucleotide sequence ID" value="NZ_AP017900.1"/>
</dbReference>
<keyword evidence="4" id="KW-1185">Reference proteome</keyword>
<dbReference type="Proteomes" id="UP000037179">
    <property type="component" value="Unassembled WGS sequence"/>
</dbReference>
<keyword evidence="1" id="KW-0812">Transmembrane</keyword>
<evidence type="ECO:0000313" key="3">
    <source>
        <dbReference type="EMBL" id="GAP30333.1"/>
    </source>
</evidence>
<dbReference type="KEGG" id="nsr:NS506_05547"/>
<gene>
    <name evidence="2" type="ORF">NS506_05547</name>
    <name evidence="3" type="ORF">NSK11_contig00078-0009</name>
</gene>
<evidence type="ECO:0000313" key="2">
    <source>
        <dbReference type="EMBL" id="APA99593.1"/>
    </source>
</evidence>
<dbReference type="Proteomes" id="UP000180166">
    <property type="component" value="Chromosome"/>
</dbReference>
<dbReference type="AlphaFoldDB" id="A0A0B8N8U1"/>
<feature type="transmembrane region" description="Helical" evidence="1">
    <location>
        <begin position="54"/>
        <end position="72"/>
    </location>
</feature>
<keyword evidence="1" id="KW-0472">Membrane</keyword>
<protein>
    <submittedName>
        <fullName evidence="3">Uncharacterized protein</fullName>
    </submittedName>
</protein>
<accession>A0A0B8N8U1</accession>
<keyword evidence="1" id="KW-1133">Transmembrane helix</keyword>
<evidence type="ECO:0000313" key="4">
    <source>
        <dbReference type="Proteomes" id="UP000037179"/>
    </source>
</evidence>